<evidence type="ECO:0000256" key="2">
    <source>
        <dbReference type="ARBA" id="ARBA00023125"/>
    </source>
</evidence>
<organism evidence="6 7">
    <name type="scientific">Solicola gregarius</name>
    <dbReference type="NCBI Taxonomy" id="2908642"/>
    <lineage>
        <taxon>Bacteria</taxon>
        <taxon>Bacillati</taxon>
        <taxon>Actinomycetota</taxon>
        <taxon>Actinomycetes</taxon>
        <taxon>Propionibacteriales</taxon>
        <taxon>Nocardioidaceae</taxon>
        <taxon>Solicola</taxon>
    </lineage>
</organism>
<evidence type="ECO:0000256" key="3">
    <source>
        <dbReference type="ARBA" id="ARBA00023163"/>
    </source>
</evidence>
<dbReference type="SUPFAM" id="SSF46689">
    <property type="entry name" value="Homeodomain-like"/>
    <property type="match status" value="1"/>
</dbReference>
<dbReference type="InterPro" id="IPR050109">
    <property type="entry name" value="HTH-type_TetR-like_transc_reg"/>
</dbReference>
<keyword evidence="2 4" id="KW-0238">DNA-binding</keyword>
<dbReference type="GO" id="GO:0003700">
    <property type="term" value="F:DNA-binding transcription factor activity"/>
    <property type="evidence" value="ECO:0007669"/>
    <property type="project" value="TreeGrafter"/>
</dbReference>
<feature type="domain" description="HTH tetR-type" evidence="5">
    <location>
        <begin position="6"/>
        <end position="66"/>
    </location>
</feature>
<dbReference type="GO" id="GO:0000976">
    <property type="term" value="F:transcription cis-regulatory region binding"/>
    <property type="evidence" value="ECO:0007669"/>
    <property type="project" value="TreeGrafter"/>
</dbReference>
<dbReference type="Pfam" id="PF00440">
    <property type="entry name" value="TetR_N"/>
    <property type="match status" value="1"/>
</dbReference>
<dbReference type="PANTHER" id="PTHR30055:SF239">
    <property type="entry name" value="TRANSCRIPTIONAL REGULATORY PROTEIN"/>
    <property type="match status" value="1"/>
</dbReference>
<dbReference type="EMBL" id="CP094970">
    <property type="protein sequence ID" value="UYM06003.1"/>
    <property type="molecule type" value="Genomic_DNA"/>
</dbReference>
<dbReference type="SUPFAM" id="SSF48498">
    <property type="entry name" value="Tetracyclin repressor-like, C-terminal domain"/>
    <property type="match status" value="1"/>
</dbReference>
<evidence type="ECO:0000259" key="5">
    <source>
        <dbReference type="PROSITE" id="PS50977"/>
    </source>
</evidence>
<evidence type="ECO:0000313" key="7">
    <source>
        <dbReference type="Proteomes" id="UP001164390"/>
    </source>
</evidence>
<dbReference type="RefSeq" id="WP_271634850.1">
    <property type="nucleotide sequence ID" value="NZ_CP094970.1"/>
</dbReference>
<dbReference type="Gene3D" id="1.10.357.10">
    <property type="entry name" value="Tetracycline Repressor, domain 2"/>
    <property type="match status" value="1"/>
</dbReference>
<dbReference type="AlphaFoldDB" id="A0AA46TJ03"/>
<reference evidence="6" key="1">
    <citation type="submission" date="2022-01" db="EMBL/GenBank/DDBJ databases">
        <title>Nocardioidaceae gen. sp. A5X3R13.</title>
        <authorList>
            <person name="Lopez Marin M.A."/>
            <person name="Uhlik O."/>
        </authorList>
    </citation>
    <scope>NUCLEOTIDE SEQUENCE</scope>
    <source>
        <strain evidence="6">A5X3R13</strain>
    </source>
</reference>
<dbReference type="PROSITE" id="PS50977">
    <property type="entry name" value="HTH_TETR_2"/>
    <property type="match status" value="1"/>
</dbReference>
<evidence type="ECO:0000256" key="4">
    <source>
        <dbReference type="PROSITE-ProRule" id="PRU00335"/>
    </source>
</evidence>
<dbReference type="InterPro" id="IPR036271">
    <property type="entry name" value="Tet_transcr_reg_TetR-rel_C_sf"/>
</dbReference>
<dbReference type="Pfam" id="PF13305">
    <property type="entry name" value="TetR_C_33"/>
    <property type="match status" value="1"/>
</dbReference>
<dbReference type="InterPro" id="IPR009057">
    <property type="entry name" value="Homeodomain-like_sf"/>
</dbReference>
<gene>
    <name evidence="6" type="ORF">L0C25_02730</name>
</gene>
<evidence type="ECO:0000256" key="1">
    <source>
        <dbReference type="ARBA" id="ARBA00023015"/>
    </source>
</evidence>
<dbReference type="Proteomes" id="UP001164390">
    <property type="component" value="Chromosome"/>
</dbReference>
<evidence type="ECO:0000313" key="6">
    <source>
        <dbReference type="EMBL" id="UYM06003.1"/>
    </source>
</evidence>
<accession>A0AA46TJ03</accession>
<dbReference type="InterPro" id="IPR001647">
    <property type="entry name" value="HTH_TetR"/>
</dbReference>
<keyword evidence="7" id="KW-1185">Reference proteome</keyword>
<dbReference type="PANTHER" id="PTHR30055">
    <property type="entry name" value="HTH-TYPE TRANSCRIPTIONAL REGULATOR RUTR"/>
    <property type="match status" value="1"/>
</dbReference>
<sequence>MPTPNRTSLAEIVSVGRDLLEEGGPTSLTMQRVAERVGVRAPSLYKRVRDRDALLRAVAAATAGDLTERLAASDGTLDSVVRAYRAFAHERPEGFRLLLTPLAPGEALDRAAAPVLSATRRLVGTDALEAARLVTAWMTGFIQMELTGAFRMGGDVDRAFEYGLERLRAGLESP</sequence>
<dbReference type="InterPro" id="IPR025996">
    <property type="entry name" value="MT1864/Rv1816-like_C"/>
</dbReference>
<dbReference type="KEGG" id="sgrg:L0C25_02730"/>
<proteinExistence type="predicted"/>
<protein>
    <submittedName>
        <fullName evidence="6">TetR/AcrR family transcriptional regulator</fullName>
    </submittedName>
</protein>
<feature type="DNA-binding region" description="H-T-H motif" evidence="4">
    <location>
        <begin position="29"/>
        <end position="48"/>
    </location>
</feature>
<dbReference type="Gene3D" id="1.10.10.60">
    <property type="entry name" value="Homeodomain-like"/>
    <property type="match status" value="1"/>
</dbReference>
<keyword evidence="1" id="KW-0805">Transcription regulation</keyword>
<name>A0AA46TJ03_9ACTN</name>
<keyword evidence="3" id="KW-0804">Transcription</keyword>